<name>A0A150IN44_9EURY</name>
<evidence type="ECO:0000313" key="3">
    <source>
        <dbReference type="Proteomes" id="UP000075578"/>
    </source>
</evidence>
<accession>A0A150IN44</accession>
<sequence>MKVRSHNELQDIIDNDLAKRKHELTTLKFIGLSLKRVHELEVFYRLAIPLIYSHFEGYIKLASTAFLKLVLFKAKPLLEQKENILAINYFKEIKRVSKANDYINYIELIKLITERNGKPKYDPDDVVDTKSNVTTDTLREIFSICGISFNYYWESKTFFIDNVLLKNRNQIAHGELIPIAKETFESIYSNVFQMMDNFKNEIENL</sequence>
<dbReference type="EMBL" id="LNGD01000210">
    <property type="protein sequence ID" value="KYC46430.1"/>
    <property type="molecule type" value="Genomic_DNA"/>
</dbReference>
<comment type="caution">
    <text evidence="2">The sequence shown here is derived from an EMBL/GenBank/DDBJ whole genome shotgun (WGS) entry which is preliminary data.</text>
</comment>
<organism evidence="2 3">
    <name type="scientific">Candidatus Methanofastidiosum methylothiophilum</name>
    <dbReference type="NCBI Taxonomy" id="1705564"/>
    <lineage>
        <taxon>Archaea</taxon>
        <taxon>Methanobacteriati</taxon>
        <taxon>Methanobacteriota</taxon>
        <taxon>Stenosarchaea group</taxon>
        <taxon>Candidatus Methanofastidiosia</taxon>
        <taxon>Candidatus Methanofastidiosales</taxon>
        <taxon>Candidatus Methanofastidiosaceae</taxon>
        <taxon>Candidatus Methanofastidiosum</taxon>
    </lineage>
</organism>
<evidence type="ECO:0000313" key="2">
    <source>
        <dbReference type="EMBL" id="KYC46430.1"/>
    </source>
</evidence>
<dbReference type="Proteomes" id="UP000075578">
    <property type="component" value="Unassembled WGS sequence"/>
</dbReference>
<dbReference type="AlphaFoldDB" id="A0A150IN44"/>
<gene>
    <name evidence="2" type="ORF">AMQ74_01831</name>
</gene>
<dbReference type="Pfam" id="PF18735">
    <property type="entry name" value="HEPN_RiboL-PSP"/>
    <property type="match status" value="1"/>
</dbReference>
<proteinExistence type="predicted"/>
<feature type="domain" description="RiboL-PSP-HEPN" evidence="1">
    <location>
        <begin position="15"/>
        <end position="204"/>
    </location>
</feature>
<dbReference type="InterPro" id="IPR041519">
    <property type="entry name" value="HEPN_RiboL-PSP"/>
</dbReference>
<protein>
    <recommendedName>
        <fullName evidence="1">RiboL-PSP-HEPN domain-containing protein</fullName>
    </recommendedName>
</protein>
<evidence type="ECO:0000259" key="1">
    <source>
        <dbReference type="Pfam" id="PF18735"/>
    </source>
</evidence>
<reference evidence="2 3" key="1">
    <citation type="journal article" date="2016" name="ISME J.">
        <title>Chasing the elusive Euryarchaeota class WSA2: genomes reveal a uniquely fastidious methyl-reducing methanogen.</title>
        <authorList>
            <person name="Nobu M.K."/>
            <person name="Narihiro T."/>
            <person name="Kuroda K."/>
            <person name="Mei R."/>
            <person name="Liu W.T."/>
        </authorList>
    </citation>
    <scope>NUCLEOTIDE SEQUENCE [LARGE SCALE GENOMIC DNA]</scope>
    <source>
        <strain evidence="2">U1lsi0528_Bin089</strain>
    </source>
</reference>